<feature type="transmembrane region" description="Helical" evidence="9">
    <location>
        <begin position="89"/>
        <end position="112"/>
    </location>
</feature>
<keyword evidence="2" id="KW-0813">Transport</keyword>
<feature type="transmembrane region" description="Helical" evidence="9">
    <location>
        <begin position="140"/>
        <end position="157"/>
    </location>
</feature>
<comment type="caution">
    <text evidence="10">The sequence shown here is derived from an EMBL/GenBank/DDBJ whole genome shotgun (WGS) entry which is preliminary data.</text>
</comment>
<name>A0A6V8L3N9_9ACTN</name>
<feature type="transmembrane region" description="Helical" evidence="9">
    <location>
        <begin position="59"/>
        <end position="77"/>
    </location>
</feature>
<dbReference type="InterPro" id="IPR001851">
    <property type="entry name" value="ABC_transp_permease"/>
</dbReference>
<evidence type="ECO:0000256" key="1">
    <source>
        <dbReference type="ARBA" id="ARBA00004651"/>
    </source>
</evidence>
<evidence type="ECO:0000256" key="4">
    <source>
        <dbReference type="ARBA" id="ARBA00022692"/>
    </source>
</evidence>
<keyword evidence="4 9" id="KW-0812">Transmembrane</keyword>
<feature type="transmembrane region" description="Helical" evidence="9">
    <location>
        <begin position="213"/>
        <end position="231"/>
    </location>
</feature>
<keyword evidence="6 9" id="KW-1133">Transmembrane helix</keyword>
<reference evidence="10 11" key="2">
    <citation type="submission" date="2020-03" db="EMBL/GenBank/DDBJ databases">
        <authorList>
            <person name="Ichikawa N."/>
            <person name="Kimura A."/>
            <person name="Kitahashi Y."/>
            <person name="Uohara A."/>
        </authorList>
    </citation>
    <scope>NUCLEOTIDE SEQUENCE [LARGE SCALE GENOMIC DNA]</scope>
    <source>
        <strain evidence="10 11">NBRC 108638</strain>
    </source>
</reference>
<dbReference type="GO" id="GO:0006865">
    <property type="term" value="P:amino acid transport"/>
    <property type="evidence" value="ECO:0007669"/>
    <property type="project" value="UniProtKB-KW"/>
</dbReference>
<keyword evidence="7 9" id="KW-0472">Membrane</keyword>
<evidence type="ECO:0000313" key="10">
    <source>
        <dbReference type="EMBL" id="GFJ91873.1"/>
    </source>
</evidence>
<accession>A0A6V8L3N9</accession>
<evidence type="ECO:0000256" key="7">
    <source>
        <dbReference type="ARBA" id="ARBA00023136"/>
    </source>
</evidence>
<keyword evidence="3" id="KW-1003">Cell membrane</keyword>
<evidence type="ECO:0000256" key="3">
    <source>
        <dbReference type="ARBA" id="ARBA00022475"/>
    </source>
</evidence>
<organism evidence="10 11">
    <name type="scientific">Phytohabitans rumicis</name>
    <dbReference type="NCBI Taxonomy" id="1076125"/>
    <lineage>
        <taxon>Bacteria</taxon>
        <taxon>Bacillati</taxon>
        <taxon>Actinomycetota</taxon>
        <taxon>Actinomycetes</taxon>
        <taxon>Micromonosporales</taxon>
        <taxon>Micromonosporaceae</taxon>
    </lineage>
</organism>
<dbReference type="RefSeq" id="WP_173078869.1">
    <property type="nucleotide sequence ID" value="NZ_BAABJB010000017.1"/>
</dbReference>
<dbReference type="Pfam" id="PF02653">
    <property type="entry name" value="BPD_transp_2"/>
    <property type="match status" value="1"/>
</dbReference>
<feature type="transmembrane region" description="Helical" evidence="9">
    <location>
        <begin position="260"/>
        <end position="280"/>
    </location>
</feature>
<dbReference type="CDD" id="cd06582">
    <property type="entry name" value="TM_PBP1_LivH_like"/>
    <property type="match status" value="1"/>
</dbReference>
<dbReference type="Proteomes" id="UP000482960">
    <property type="component" value="Unassembled WGS sequence"/>
</dbReference>
<feature type="transmembrane region" description="Helical" evidence="9">
    <location>
        <begin position="12"/>
        <end position="29"/>
    </location>
</feature>
<dbReference type="GO" id="GO:0005886">
    <property type="term" value="C:plasma membrane"/>
    <property type="evidence" value="ECO:0007669"/>
    <property type="project" value="UniProtKB-SubCell"/>
</dbReference>
<dbReference type="EMBL" id="BLPG01000001">
    <property type="protein sequence ID" value="GFJ91873.1"/>
    <property type="molecule type" value="Genomic_DNA"/>
</dbReference>
<dbReference type="GO" id="GO:0022857">
    <property type="term" value="F:transmembrane transporter activity"/>
    <property type="evidence" value="ECO:0007669"/>
    <property type="project" value="InterPro"/>
</dbReference>
<dbReference type="InterPro" id="IPR052157">
    <property type="entry name" value="BCAA_transport_permease"/>
</dbReference>
<proteinExistence type="inferred from homology"/>
<keyword evidence="11" id="KW-1185">Reference proteome</keyword>
<dbReference type="PANTHER" id="PTHR11795:SF451">
    <property type="entry name" value="ABC TRANSPORTER PERMEASE PROTEIN"/>
    <property type="match status" value="1"/>
</dbReference>
<gene>
    <name evidence="10" type="ORF">Prum_055150</name>
</gene>
<feature type="transmembrane region" description="Helical" evidence="9">
    <location>
        <begin position="177"/>
        <end position="207"/>
    </location>
</feature>
<dbReference type="PANTHER" id="PTHR11795">
    <property type="entry name" value="BRANCHED-CHAIN AMINO ACID TRANSPORT SYSTEM PERMEASE PROTEIN LIVH"/>
    <property type="match status" value="1"/>
</dbReference>
<evidence type="ECO:0000313" key="11">
    <source>
        <dbReference type="Proteomes" id="UP000482960"/>
    </source>
</evidence>
<dbReference type="AlphaFoldDB" id="A0A6V8L3N9"/>
<comment type="similarity">
    <text evidence="8">Belongs to the binding-protein-dependent transport system permease family. LivHM subfamily.</text>
</comment>
<evidence type="ECO:0000256" key="2">
    <source>
        <dbReference type="ARBA" id="ARBA00022448"/>
    </source>
</evidence>
<comment type="subcellular location">
    <subcellularLocation>
        <location evidence="1">Cell membrane</location>
        <topology evidence="1">Multi-pass membrane protein</topology>
    </subcellularLocation>
</comment>
<keyword evidence="5" id="KW-0029">Amino-acid transport</keyword>
<reference evidence="10 11" key="1">
    <citation type="submission" date="2020-03" db="EMBL/GenBank/DDBJ databases">
        <title>Whole genome shotgun sequence of Phytohabitans rumicis NBRC 108638.</title>
        <authorList>
            <person name="Komaki H."/>
            <person name="Tamura T."/>
        </authorList>
    </citation>
    <scope>NUCLEOTIDE SEQUENCE [LARGE SCALE GENOMIC DNA]</scope>
    <source>
        <strain evidence="10 11">NBRC 108638</strain>
    </source>
</reference>
<sequence>MAELTEAVLRGLGTGSVYALLALGFVIIYKATRVISFAQPAFMLAGVTLVTYLVLEVSFWVAVPVAAVLTGLLALGVERVAVRPMVGRPAFIVAIITLGVDVAVRVVVNAFIGLDVRNVLDPWGLRTVGLGGVEMQQRHLAAFLTTAFLVAALFAFFRFTRMGLAMRAAAYDQEVALAMGVSVGTVFALSWALAGGLAAVAGTFAAAGSSVDAALWLIALTALPVIILGGLDSLPGAVIGGLAVGVLQELAATYQHHVSWLGGNVSVITPYVLMFVVLLVRPYGLFGTREVERV</sequence>
<evidence type="ECO:0000256" key="6">
    <source>
        <dbReference type="ARBA" id="ARBA00022989"/>
    </source>
</evidence>
<evidence type="ECO:0000256" key="9">
    <source>
        <dbReference type="SAM" id="Phobius"/>
    </source>
</evidence>
<evidence type="ECO:0000256" key="8">
    <source>
        <dbReference type="ARBA" id="ARBA00037998"/>
    </source>
</evidence>
<protein>
    <submittedName>
        <fullName evidence="10">Branched-chain amino acid ABC transporter permease</fullName>
    </submittedName>
</protein>
<evidence type="ECO:0000256" key="5">
    <source>
        <dbReference type="ARBA" id="ARBA00022970"/>
    </source>
</evidence>